<feature type="transmembrane region" description="Helical" evidence="1">
    <location>
        <begin position="31"/>
        <end position="50"/>
    </location>
</feature>
<proteinExistence type="predicted"/>
<feature type="transmembrane region" description="Helical" evidence="1">
    <location>
        <begin position="62"/>
        <end position="85"/>
    </location>
</feature>
<reference evidence="2 3" key="1">
    <citation type="journal article" date="2012" name="J. Bacteriol.">
        <title>Complete genome sequence of a thermophilic methanogen, Methanocella conradii HZ254, isolated from Chinese rice field soil.</title>
        <authorList>
            <person name="Lu Z."/>
            <person name="Lu Y."/>
        </authorList>
    </citation>
    <scope>NUCLEOTIDE SEQUENCE [LARGE SCALE GENOMIC DNA]</scope>
    <source>
        <strain evidence="3">DSM 24694 / JCM 17849 / CGMCC 1.5162 / HZ254</strain>
    </source>
</reference>
<evidence type="ECO:0000256" key="1">
    <source>
        <dbReference type="SAM" id="Phobius"/>
    </source>
</evidence>
<keyword evidence="1" id="KW-0812">Transmembrane</keyword>
<feature type="transmembrane region" description="Helical" evidence="1">
    <location>
        <begin position="6"/>
        <end position="24"/>
    </location>
</feature>
<protein>
    <submittedName>
        <fullName evidence="2">Uncharacterized protein</fullName>
    </submittedName>
</protein>
<accession>H8I494</accession>
<name>H8I494_METCZ</name>
<keyword evidence="1" id="KW-1133">Transmembrane helix</keyword>
<dbReference type="AlphaFoldDB" id="H8I494"/>
<keyword evidence="1" id="KW-0472">Membrane</keyword>
<dbReference type="KEGG" id="mez:Mtc_0891"/>
<dbReference type="STRING" id="1041930.Mtc_0891"/>
<evidence type="ECO:0000313" key="3">
    <source>
        <dbReference type="Proteomes" id="UP000005233"/>
    </source>
</evidence>
<dbReference type="EMBL" id="CP003243">
    <property type="protein sequence ID" value="AFC99651.1"/>
    <property type="molecule type" value="Genomic_DNA"/>
</dbReference>
<dbReference type="RefSeq" id="WP_014405489.1">
    <property type="nucleotide sequence ID" value="NC_017034.1"/>
</dbReference>
<gene>
    <name evidence="2" type="ordered locus">Mtc_0891</name>
</gene>
<evidence type="ECO:0000313" key="2">
    <source>
        <dbReference type="EMBL" id="AFC99651.1"/>
    </source>
</evidence>
<dbReference type="Proteomes" id="UP000005233">
    <property type="component" value="Chromosome"/>
</dbReference>
<dbReference type="HOGENOM" id="CLU_2379392_0_0_2"/>
<sequence length="94" mass="9800">METVEAIAALAAIIFSIAIYRTAYRLYRSPFFLCMLSSITALACAAALSLGYWPQAAALSDIMLTLSGAAMMAASGLLALSFRLAGEADAQASN</sequence>
<keyword evidence="3" id="KW-1185">Reference proteome</keyword>
<dbReference type="GeneID" id="11971015"/>
<organism evidence="2 3">
    <name type="scientific">Methanocella conradii (strain DSM 24694 / JCM 17849 / CGMCC 1.5162 / HZ254)</name>
    <dbReference type="NCBI Taxonomy" id="1041930"/>
    <lineage>
        <taxon>Archaea</taxon>
        <taxon>Methanobacteriati</taxon>
        <taxon>Methanobacteriota</taxon>
        <taxon>Stenosarchaea group</taxon>
        <taxon>Methanomicrobia</taxon>
        <taxon>Methanocellales</taxon>
        <taxon>Methanocellaceae</taxon>
        <taxon>Methanocella</taxon>
    </lineage>
</organism>